<evidence type="ECO:0000313" key="2">
    <source>
        <dbReference type="Proteomes" id="UP001265315"/>
    </source>
</evidence>
<evidence type="ECO:0000313" key="1">
    <source>
        <dbReference type="EMBL" id="MDR6705146.1"/>
    </source>
</evidence>
<proteinExistence type="predicted"/>
<protein>
    <recommendedName>
        <fullName evidence="3">RiboL-PSP-HEPN domain-containing protein</fullName>
    </recommendedName>
</protein>
<dbReference type="RefSeq" id="WP_209689689.1">
    <property type="nucleotide sequence ID" value="NZ_JAGIPM010000008.1"/>
</dbReference>
<dbReference type="EMBL" id="JAVDSW010000007">
    <property type="protein sequence ID" value="MDR6705146.1"/>
    <property type="molecule type" value="Genomic_DNA"/>
</dbReference>
<reference evidence="1" key="1">
    <citation type="submission" date="2023-07" db="EMBL/GenBank/DDBJ databases">
        <title>Sorghum-associated microbial communities from plants grown in Nebraska, USA.</title>
        <authorList>
            <person name="Schachtman D."/>
        </authorList>
    </citation>
    <scope>NUCLEOTIDE SEQUENCE</scope>
    <source>
        <strain evidence="1">1457</strain>
    </source>
</reference>
<accession>A0AAW8M280</accession>
<sequence>MPSPEYIYLRDRLQYLQTTLPPNALSVPEQDQMKAVAIHQHAACEQYIEQRGLAVATAAYDKFKSSKKIGRVGKYLCVFPFIASINDDNDARKASAVHGAAKCGVLMPKAFIAANLAQIEDLMHIGYGRYKAMIGKNHGISIKYQIKVLASIGVDIGEFDPDFKSSISSLAEFRGEAAHKNLVVALTMPNPATLAAWTGHLIAGFGALDEELKRLPKKPS</sequence>
<dbReference type="AlphaFoldDB" id="A0AAW8M280"/>
<comment type="caution">
    <text evidence="1">The sequence shown here is derived from an EMBL/GenBank/DDBJ whole genome shotgun (WGS) entry which is preliminary data.</text>
</comment>
<gene>
    <name evidence="1" type="ORF">J2W61_005021</name>
</gene>
<name>A0AAW8M280_AGRTU</name>
<dbReference type="Proteomes" id="UP001265315">
    <property type="component" value="Unassembled WGS sequence"/>
</dbReference>
<organism evidence="1 2">
    <name type="scientific">Agrobacterium tumefaciens</name>
    <dbReference type="NCBI Taxonomy" id="358"/>
    <lineage>
        <taxon>Bacteria</taxon>
        <taxon>Pseudomonadati</taxon>
        <taxon>Pseudomonadota</taxon>
        <taxon>Alphaproteobacteria</taxon>
        <taxon>Hyphomicrobiales</taxon>
        <taxon>Rhizobiaceae</taxon>
        <taxon>Rhizobium/Agrobacterium group</taxon>
        <taxon>Agrobacterium</taxon>
        <taxon>Agrobacterium tumefaciens complex</taxon>
    </lineage>
</organism>
<evidence type="ECO:0008006" key="3">
    <source>
        <dbReference type="Google" id="ProtNLM"/>
    </source>
</evidence>